<dbReference type="RefSeq" id="WP_015440585.1">
    <property type="nucleotide sequence ID" value="NC_020520.1"/>
</dbReference>
<gene>
    <name evidence="2" type="ORF">YM304_10240</name>
</gene>
<reference evidence="2 3" key="1">
    <citation type="journal article" date="2013" name="Int. J. Syst. Evol. Microbiol.">
        <title>Ilumatobacter nonamiense sp. nov. and Ilumatobacter coccineum sp. nov., isolated from seashore sand.</title>
        <authorList>
            <person name="Matsumoto A."/>
            <person name="Kasai H."/>
            <person name="Matsuo Y."/>
            <person name="Shizuri Y."/>
            <person name="Ichikawa N."/>
            <person name="Fujita N."/>
            <person name="Omura S."/>
            <person name="Takahashi Y."/>
        </authorList>
    </citation>
    <scope>NUCLEOTIDE SEQUENCE [LARGE SCALE GENOMIC DNA]</scope>
    <source>
        <strain evidence="3">NBRC 103263 / KCTC 29153 / YM16-304</strain>
    </source>
</reference>
<evidence type="ECO:0000313" key="2">
    <source>
        <dbReference type="EMBL" id="BAN01338.1"/>
    </source>
</evidence>
<dbReference type="PANTHER" id="PTHR43586:SF21">
    <property type="entry name" value="PYRIDOXAL PHOSPHATE (PLP)-DEPENDENT ASPARTATE AMINOTRANSFERASE SUPERFAMILY"/>
    <property type="match status" value="1"/>
</dbReference>
<dbReference type="PANTHER" id="PTHR43586">
    <property type="entry name" value="CYSTEINE DESULFURASE"/>
    <property type="match status" value="1"/>
</dbReference>
<name>A0A6C7E9P7_ILUCY</name>
<dbReference type="InterPro" id="IPR015424">
    <property type="entry name" value="PyrdxlP-dep_Trfase"/>
</dbReference>
<feature type="domain" description="Aminotransferase class V" evidence="1">
    <location>
        <begin position="32"/>
        <end position="412"/>
    </location>
</feature>
<dbReference type="Gene3D" id="3.40.640.10">
    <property type="entry name" value="Type I PLP-dependent aspartate aminotransferase-like (Major domain)"/>
    <property type="match status" value="1"/>
</dbReference>
<dbReference type="InterPro" id="IPR015421">
    <property type="entry name" value="PyrdxlP-dep_Trfase_major"/>
</dbReference>
<dbReference type="EMBL" id="AP012057">
    <property type="protein sequence ID" value="BAN01338.1"/>
    <property type="molecule type" value="Genomic_DNA"/>
</dbReference>
<dbReference type="Proteomes" id="UP000011863">
    <property type="component" value="Chromosome"/>
</dbReference>
<dbReference type="Pfam" id="PF00266">
    <property type="entry name" value="Aminotran_5"/>
    <property type="match status" value="1"/>
</dbReference>
<evidence type="ECO:0000313" key="3">
    <source>
        <dbReference type="Proteomes" id="UP000011863"/>
    </source>
</evidence>
<dbReference type="InterPro" id="IPR000192">
    <property type="entry name" value="Aminotrans_V_dom"/>
</dbReference>
<organism evidence="2 3">
    <name type="scientific">Ilumatobacter coccineus (strain NBRC 103263 / KCTC 29153 / YM16-304)</name>
    <dbReference type="NCBI Taxonomy" id="1313172"/>
    <lineage>
        <taxon>Bacteria</taxon>
        <taxon>Bacillati</taxon>
        <taxon>Actinomycetota</taxon>
        <taxon>Acidimicrobiia</taxon>
        <taxon>Acidimicrobiales</taxon>
        <taxon>Ilumatobacteraceae</taxon>
        <taxon>Ilumatobacter</taxon>
    </lineage>
</organism>
<keyword evidence="3" id="KW-1185">Reference proteome</keyword>
<proteinExistence type="predicted"/>
<accession>A0A6C7E9P7</accession>
<dbReference type="Gene3D" id="3.90.1150.10">
    <property type="entry name" value="Aspartate Aminotransferase, domain 1"/>
    <property type="match status" value="1"/>
</dbReference>
<dbReference type="OrthoDB" id="7592443at2"/>
<dbReference type="AlphaFoldDB" id="A0A6C7E9P7"/>
<dbReference type="InterPro" id="IPR015422">
    <property type="entry name" value="PyrdxlP-dep_Trfase_small"/>
</dbReference>
<protein>
    <submittedName>
        <fullName evidence="2">Putative cysteine desulfurase</fullName>
    </submittedName>
</protein>
<evidence type="ECO:0000259" key="1">
    <source>
        <dbReference type="Pfam" id="PF00266"/>
    </source>
</evidence>
<sequence length="422" mass="45394">MSDHASTPTLDLDVVRAQFPAFDQPINRDQSFFDNAGGSYACRHTIDALTAYYTANKVQPYSEYAASADAGEQMDASRRRWAEALGVATNEVVFGPSTSINTFVLADAFAPLLGPGDEVIVTNQDHEANTGAIRRMAERVGATVIEWRIDPETGLLDPDEFRSLLSSATKLVTVPHASNIVGQENDVAQVSAAAHAVGARVIVDGVSFAPHTIPDVAALDADIYLFSLYKTYSVHQGLMVVRNGLLGELPNQSHFFNADVPDKRLNPAGPDHAQVAAAGAVLDYVTDLHRAHGGSSDDSLRVMCSTVSSRWRDHEDVLTGRLLDELGSHDQLRVLGPRTVDAAGGHRCPTIAFSPLDREPTDVAHRLVERGVQTSAGHYYAVRVLEGLGLDPARGVVRLSFVHYTSAADIDRACEAIAAEFG</sequence>
<dbReference type="SUPFAM" id="SSF53383">
    <property type="entry name" value="PLP-dependent transferases"/>
    <property type="match status" value="1"/>
</dbReference>
<dbReference type="KEGG" id="aym:YM304_10240"/>